<gene>
    <name evidence="3" type="ORF">ENJ89_01140</name>
</gene>
<reference evidence="3" key="1">
    <citation type="journal article" date="2020" name="mSystems">
        <title>Genome- and Community-Level Interaction Insights into Carbon Utilization and Element Cycling Functions of Hydrothermarchaeota in Hydrothermal Sediment.</title>
        <authorList>
            <person name="Zhou Z."/>
            <person name="Liu Y."/>
            <person name="Xu W."/>
            <person name="Pan J."/>
            <person name="Luo Z.H."/>
            <person name="Li M."/>
        </authorList>
    </citation>
    <scope>NUCLEOTIDE SEQUENCE [LARGE SCALE GENOMIC DNA]</scope>
    <source>
        <strain evidence="3">HyVt-527</strain>
    </source>
</reference>
<dbReference type="PRINTS" id="PR00080">
    <property type="entry name" value="SDRFAMILY"/>
</dbReference>
<sequence length="270" mass="29709">MAAKTILITGSTDGIGKQAALELATAGHKVIIHGRQEARCQATADWISRQADVRIEWVVGDFSSLQQVRQMAGEINRRFQHLNVLVNNAGVYEPQRRLSEDGYEITFAVNHLAHFLLTGLLLNLLFDHSPARIVTVSSMAHASHLDFDNLQGETSYSGYGAYALSKLANILFTFELARRLEGKPVQANCLHPGVISTKLLHAGWGVGGADVSQGAQMLVYLATSSEVENISGQYFSDYRITEPAPVARNEQAAKKLWQISEQLTGFRYPI</sequence>
<dbReference type="Pfam" id="PF00106">
    <property type="entry name" value="adh_short"/>
    <property type="match status" value="1"/>
</dbReference>
<evidence type="ECO:0000256" key="1">
    <source>
        <dbReference type="ARBA" id="ARBA00023002"/>
    </source>
</evidence>
<dbReference type="AlphaFoldDB" id="A0A7V5PMF2"/>
<dbReference type="Proteomes" id="UP000886124">
    <property type="component" value="Unassembled WGS sequence"/>
</dbReference>
<evidence type="ECO:0000256" key="2">
    <source>
        <dbReference type="RuleBase" id="RU000363"/>
    </source>
</evidence>
<dbReference type="PRINTS" id="PR00081">
    <property type="entry name" value="GDHRDH"/>
</dbReference>
<protein>
    <submittedName>
        <fullName evidence="3">SDR family oxidoreductase</fullName>
    </submittedName>
</protein>
<organism evidence="3">
    <name type="scientific">Caldithrix abyssi</name>
    <dbReference type="NCBI Taxonomy" id="187145"/>
    <lineage>
        <taxon>Bacteria</taxon>
        <taxon>Pseudomonadati</taxon>
        <taxon>Calditrichota</taxon>
        <taxon>Calditrichia</taxon>
        <taxon>Calditrichales</taxon>
        <taxon>Calditrichaceae</taxon>
        <taxon>Caldithrix</taxon>
    </lineage>
</organism>
<dbReference type="GO" id="GO:0016491">
    <property type="term" value="F:oxidoreductase activity"/>
    <property type="evidence" value="ECO:0007669"/>
    <property type="project" value="UniProtKB-KW"/>
</dbReference>
<dbReference type="Gene3D" id="3.40.50.720">
    <property type="entry name" value="NAD(P)-binding Rossmann-like Domain"/>
    <property type="match status" value="1"/>
</dbReference>
<dbReference type="InterPro" id="IPR036291">
    <property type="entry name" value="NAD(P)-bd_dom_sf"/>
</dbReference>
<comment type="caution">
    <text evidence="3">The sequence shown here is derived from an EMBL/GenBank/DDBJ whole genome shotgun (WGS) entry which is preliminary data.</text>
</comment>
<accession>A0A7V5PMF2</accession>
<keyword evidence="1" id="KW-0560">Oxidoreductase</keyword>
<dbReference type="SUPFAM" id="SSF51735">
    <property type="entry name" value="NAD(P)-binding Rossmann-fold domains"/>
    <property type="match status" value="1"/>
</dbReference>
<name>A0A7V5PMF2_CALAY</name>
<proteinExistence type="inferred from homology"/>
<dbReference type="InterPro" id="IPR002347">
    <property type="entry name" value="SDR_fam"/>
</dbReference>
<comment type="similarity">
    <text evidence="2">Belongs to the short-chain dehydrogenases/reductases (SDR) family.</text>
</comment>
<dbReference type="PANTHER" id="PTHR43157:SF31">
    <property type="entry name" value="PHOSPHATIDYLINOSITOL-GLYCAN BIOSYNTHESIS CLASS F PROTEIN"/>
    <property type="match status" value="1"/>
</dbReference>
<dbReference type="PANTHER" id="PTHR43157">
    <property type="entry name" value="PHOSPHATIDYLINOSITOL-GLYCAN BIOSYNTHESIS CLASS F PROTEIN-RELATED"/>
    <property type="match status" value="1"/>
</dbReference>
<evidence type="ECO:0000313" key="3">
    <source>
        <dbReference type="EMBL" id="HHJ51772.1"/>
    </source>
</evidence>
<dbReference type="EMBL" id="DROD01000083">
    <property type="protein sequence ID" value="HHJ51772.1"/>
    <property type="molecule type" value="Genomic_DNA"/>
</dbReference>
<dbReference type="CDD" id="cd05327">
    <property type="entry name" value="retinol-DH_like_SDR_c_like"/>
    <property type="match status" value="1"/>
</dbReference>